<protein>
    <submittedName>
        <fullName evidence="3">Uncharacterized protein</fullName>
    </submittedName>
</protein>
<feature type="region of interest" description="Disordered" evidence="1">
    <location>
        <begin position="16"/>
        <end position="95"/>
    </location>
</feature>
<dbReference type="AlphaFoldDB" id="A0ABD3PTT0"/>
<feature type="compositionally biased region" description="Gly residues" evidence="1">
    <location>
        <begin position="180"/>
        <end position="210"/>
    </location>
</feature>
<keyword evidence="4" id="KW-1185">Reference proteome</keyword>
<feature type="signal peptide" evidence="2">
    <location>
        <begin position="1"/>
        <end position="18"/>
    </location>
</feature>
<feature type="chain" id="PRO_5044855531" evidence="2">
    <location>
        <begin position="19"/>
        <end position="536"/>
    </location>
</feature>
<evidence type="ECO:0000313" key="4">
    <source>
        <dbReference type="Proteomes" id="UP001530400"/>
    </source>
</evidence>
<organism evidence="3 4">
    <name type="scientific">Cyclotella atomus</name>
    <dbReference type="NCBI Taxonomy" id="382360"/>
    <lineage>
        <taxon>Eukaryota</taxon>
        <taxon>Sar</taxon>
        <taxon>Stramenopiles</taxon>
        <taxon>Ochrophyta</taxon>
        <taxon>Bacillariophyta</taxon>
        <taxon>Coscinodiscophyceae</taxon>
        <taxon>Thalassiosirophycidae</taxon>
        <taxon>Stephanodiscales</taxon>
        <taxon>Stephanodiscaceae</taxon>
        <taxon>Cyclotella</taxon>
    </lineage>
</organism>
<evidence type="ECO:0000313" key="3">
    <source>
        <dbReference type="EMBL" id="KAL3791382.1"/>
    </source>
</evidence>
<name>A0ABD3PTT0_9STRA</name>
<evidence type="ECO:0000256" key="1">
    <source>
        <dbReference type="SAM" id="MobiDB-lite"/>
    </source>
</evidence>
<keyword evidence="2" id="KW-0732">Signal</keyword>
<evidence type="ECO:0000256" key="2">
    <source>
        <dbReference type="SAM" id="SignalP"/>
    </source>
</evidence>
<sequence length="536" mass="58696">MKTISMLISLAAATAAHAAEDSATSGSIRASRSSTRGNVSVKYPVEKKKEKRVLNEKHAQMHKEAYERTLTKKTAGKDDLKEEEKAEAGERELTSSNYKAKTGFSKLMEQDDAYRAGGRIFGRNEDKPGWYDDDWGDWGGNMRDDDRSGKPGNGDWGWMGGGGKAGKSSGGYPDMQDDWMGGGGKSGKSGGGSPEWGGSGKSGKSTGGGGHNGLCRVTVTNLSYRQAFSKMFIMLHDEYVTNYFPLYEFGRSPTQEMCDLTQNLNGNGLQSFYNGRPGVQRAWVTTEFFNLSALDEPSSKYLDGGATFKFLIRPTVDYLSLAAGFPFANDGGIVLQAAPIFNGAEYYLPAVDSGCEANLQTCWSVPANREDFQNLAPRAQCAGDDISDTNNNEVAGENFVSIHRGMQDLDSKDDFQQLSLLECEDAESVGNDDNQRFAKYFRTEGYDDDLLLCATVGSNGLCGLRVDDDFLQFVKSNDDVASDTDVLIRLARDSDDFDDFCDTISDINNNLESAFKVLEPIIFDFRNPIARVSIEC</sequence>
<comment type="caution">
    <text evidence="3">The sequence shown here is derived from an EMBL/GenBank/DDBJ whole genome shotgun (WGS) entry which is preliminary data.</text>
</comment>
<feature type="compositionally biased region" description="Polar residues" evidence="1">
    <location>
        <begin position="24"/>
        <end position="38"/>
    </location>
</feature>
<feature type="region of interest" description="Disordered" evidence="1">
    <location>
        <begin position="142"/>
        <end position="210"/>
    </location>
</feature>
<dbReference type="Proteomes" id="UP001530400">
    <property type="component" value="Unassembled WGS sequence"/>
</dbReference>
<reference evidence="3 4" key="1">
    <citation type="submission" date="2024-10" db="EMBL/GenBank/DDBJ databases">
        <title>Updated reference genomes for cyclostephanoid diatoms.</title>
        <authorList>
            <person name="Roberts W.R."/>
            <person name="Alverson A.J."/>
        </authorList>
    </citation>
    <scope>NUCLEOTIDE SEQUENCE [LARGE SCALE GENOMIC DNA]</scope>
    <source>
        <strain evidence="3 4">AJA010-31</strain>
    </source>
</reference>
<feature type="compositionally biased region" description="Gly residues" evidence="1">
    <location>
        <begin position="151"/>
        <end position="169"/>
    </location>
</feature>
<gene>
    <name evidence="3" type="ORF">ACHAWO_005006</name>
</gene>
<dbReference type="EMBL" id="JALLPJ020000466">
    <property type="protein sequence ID" value="KAL3791382.1"/>
    <property type="molecule type" value="Genomic_DNA"/>
</dbReference>
<accession>A0ABD3PTT0</accession>
<feature type="compositionally biased region" description="Basic and acidic residues" evidence="1">
    <location>
        <begin position="44"/>
        <end position="93"/>
    </location>
</feature>
<proteinExistence type="predicted"/>